<protein>
    <submittedName>
        <fullName evidence="1">Uncharacterized protein</fullName>
    </submittedName>
</protein>
<organism evidence="1 2">
    <name type="scientific">Candidatus Cryptobacteroides intestinigallinarum</name>
    <dbReference type="NCBI Taxonomy" id="2840767"/>
    <lineage>
        <taxon>Bacteria</taxon>
        <taxon>Pseudomonadati</taxon>
        <taxon>Bacteroidota</taxon>
        <taxon>Bacteroidia</taxon>
        <taxon>Bacteroidales</taxon>
        <taxon>Candidatus Cryptobacteroides</taxon>
    </lineage>
</organism>
<accession>A0A9D9HJZ4</accession>
<reference evidence="1" key="1">
    <citation type="submission" date="2020-10" db="EMBL/GenBank/DDBJ databases">
        <authorList>
            <person name="Gilroy R."/>
        </authorList>
    </citation>
    <scope>NUCLEOTIDE SEQUENCE</scope>
    <source>
        <strain evidence="1">B1-3475</strain>
    </source>
</reference>
<dbReference type="PROSITE" id="PS51257">
    <property type="entry name" value="PROKAR_LIPOPROTEIN"/>
    <property type="match status" value="1"/>
</dbReference>
<evidence type="ECO:0000313" key="1">
    <source>
        <dbReference type="EMBL" id="MBO8455249.1"/>
    </source>
</evidence>
<gene>
    <name evidence="1" type="ORF">IAC08_02445</name>
</gene>
<name>A0A9D9HJZ4_9BACT</name>
<reference evidence="1" key="2">
    <citation type="journal article" date="2021" name="PeerJ">
        <title>Extensive microbial diversity within the chicken gut microbiome revealed by metagenomics and culture.</title>
        <authorList>
            <person name="Gilroy R."/>
            <person name="Ravi A."/>
            <person name="Getino M."/>
            <person name="Pursley I."/>
            <person name="Horton D.L."/>
            <person name="Alikhan N.F."/>
            <person name="Baker D."/>
            <person name="Gharbi K."/>
            <person name="Hall N."/>
            <person name="Watson M."/>
            <person name="Adriaenssens E.M."/>
            <person name="Foster-Nyarko E."/>
            <person name="Jarju S."/>
            <person name="Secka A."/>
            <person name="Antonio M."/>
            <person name="Oren A."/>
            <person name="Chaudhuri R.R."/>
            <person name="La Ragione R."/>
            <person name="Hildebrand F."/>
            <person name="Pallen M.J."/>
        </authorList>
    </citation>
    <scope>NUCLEOTIDE SEQUENCE</scope>
    <source>
        <strain evidence="1">B1-3475</strain>
    </source>
</reference>
<dbReference type="EMBL" id="JADIMK010000019">
    <property type="protein sequence ID" value="MBO8455249.1"/>
    <property type="molecule type" value="Genomic_DNA"/>
</dbReference>
<comment type="caution">
    <text evidence="1">The sequence shown here is derived from an EMBL/GenBank/DDBJ whole genome shotgun (WGS) entry which is preliminary data.</text>
</comment>
<dbReference type="Proteomes" id="UP000823617">
    <property type="component" value="Unassembled WGS sequence"/>
</dbReference>
<evidence type="ECO:0000313" key="2">
    <source>
        <dbReference type="Proteomes" id="UP000823617"/>
    </source>
</evidence>
<dbReference type="AlphaFoldDB" id="A0A9D9HJZ4"/>
<sequence length="422" mass="47388">MNRRLFGAVTAIAVTAASLTGCKETDGQDWEFDGSISPEVLDNYLSRAMTLTEFLTVDPYCIDGSYPDKQADIDLIRDAGVKFVGRSIYRWGHEEVLNDPAFWSGAKALVDKVHEVDPDIIFQAGIFEAVYRNVETVHIPQWAFHALGLPAEDRNFRYSDMLFPDGLFVDQWGPGGSVPDIRQMETQLWFMYLVGSYVDIGVESIHLGQVMLMGAKDEGWRSWEGFLDKARQYAGPRARRHLVMFDAHAGSRGMIVEGNRSLLDFNAYPLRVKEVPERPMEGVLEVGFLDALYCKSPACVTPSGWYCDALPYLVEFDNFGPGPNPGTADLNDHFVWGYDEISWFYGLSHEDKVAWLEYAYKWIEETDPAGHLEMPGARVINTGEGPVFISRAVANNAQIKTGMDIGDAICRLWNGTEPQVRK</sequence>
<proteinExistence type="predicted"/>